<organism evidence="1 2">
    <name type="scientific">Brucella intermedia</name>
    <dbReference type="NCBI Taxonomy" id="94625"/>
    <lineage>
        <taxon>Bacteria</taxon>
        <taxon>Pseudomonadati</taxon>
        <taxon>Pseudomonadota</taxon>
        <taxon>Alphaproteobacteria</taxon>
        <taxon>Hyphomicrobiales</taxon>
        <taxon>Brucellaceae</taxon>
        <taxon>Brucella/Ochrobactrum group</taxon>
        <taxon>Brucella</taxon>
    </lineage>
</organism>
<sequence>MYFSYIAGRSQFDAIIRVGANNDYLTVDECIKGSVCGTVTLTLGFTREPLEGENKGFEFSSSKGGQMTYTWKVICFDSTLVQMLGAIRLRFDPDVYATLHSQHAALQQVLGAA</sequence>
<gene>
    <name evidence="1" type="ORF">FHW20_004541</name>
</gene>
<keyword evidence="2" id="KW-1185">Reference proteome</keyword>
<comment type="caution">
    <text evidence="1">The sequence shown here is derived from an EMBL/GenBank/DDBJ whole genome shotgun (WGS) entry which is preliminary data.</text>
</comment>
<evidence type="ECO:0000313" key="1">
    <source>
        <dbReference type="EMBL" id="MBA8853559.1"/>
    </source>
</evidence>
<proteinExistence type="predicted"/>
<name>A0ABR6AVQ6_9HYPH</name>
<evidence type="ECO:0000313" key="2">
    <source>
        <dbReference type="Proteomes" id="UP000578622"/>
    </source>
</evidence>
<protein>
    <recommendedName>
        <fullName evidence="3">SRPBCC family protein</fullName>
    </recommendedName>
</protein>
<evidence type="ECO:0008006" key="3">
    <source>
        <dbReference type="Google" id="ProtNLM"/>
    </source>
</evidence>
<accession>A0ABR6AVQ6</accession>
<reference evidence="1 2" key="1">
    <citation type="submission" date="2020-07" db="EMBL/GenBank/DDBJ databases">
        <title>Genomic Encyclopedia of Type Strains, Phase IV (KMG-V): Genome sequencing to study the core and pangenomes of soil and plant-associated prokaryotes.</title>
        <authorList>
            <person name="Whitman W."/>
        </authorList>
    </citation>
    <scope>NUCLEOTIDE SEQUENCE [LARGE SCALE GENOMIC DNA]</scope>
    <source>
        <strain evidence="1 2">RH4WT92</strain>
    </source>
</reference>
<dbReference type="Proteomes" id="UP000578622">
    <property type="component" value="Unassembled WGS sequence"/>
</dbReference>
<dbReference type="EMBL" id="JACGXG010000012">
    <property type="protein sequence ID" value="MBA8853559.1"/>
    <property type="molecule type" value="Genomic_DNA"/>
</dbReference>